<keyword evidence="2" id="KW-0238">DNA-binding</keyword>
<proteinExistence type="predicted"/>
<organism evidence="5 6">
    <name type="scientific">Phragmitibacter flavus</name>
    <dbReference type="NCBI Taxonomy" id="2576071"/>
    <lineage>
        <taxon>Bacteria</taxon>
        <taxon>Pseudomonadati</taxon>
        <taxon>Verrucomicrobiota</taxon>
        <taxon>Verrucomicrobiia</taxon>
        <taxon>Verrucomicrobiales</taxon>
        <taxon>Verrucomicrobiaceae</taxon>
        <taxon>Phragmitibacter</taxon>
    </lineage>
</organism>
<dbReference type="PANTHER" id="PTHR43280">
    <property type="entry name" value="ARAC-FAMILY TRANSCRIPTIONAL REGULATOR"/>
    <property type="match status" value="1"/>
</dbReference>
<dbReference type="SUPFAM" id="SSF51215">
    <property type="entry name" value="Regulatory protein AraC"/>
    <property type="match status" value="1"/>
</dbReference>
<dbReference type="EMBL" id="VAUV01000020">
    <property type="protein sequence ID" value="TLD68714.1"/>
    <property type="molecule type" value="Genomic_DNA"/>
</dbReference>
<dbReference type="InterPro" id="IPR018060">
    <property type="entry name" value="HTH_AraC"/>
</dbReference>
<evidence type="ECO:0000313" key="5">
    <source>
        <dbReference type="EMBL" id="TLD68714.1"/>
    </source>
</evidence>
<evidence type="ECO:0000256" key="1">
    <source>
        <dbReference type="ARBA" id="ARBA00023015"/>
    </source>
</evidence>
<dbReference type="Gene3D" id="1.10.10.60">
    <property type="entry name" value="Homeodomain-like"/>
    <property type="match status" value="1"/>
</dbReference>
<dbReference type="PANTHER" id="PTHR43280:SF30">
    <property type="entry name" value="MMSAB OPERON REGULATORY PROTEIN"/>
    <property type="match status" value="1"/>
</dbReference>
<dbReference type="Proteomes" id="UP000306196">
    <property type="component" value="Unassembled WGS sequence"/>
</dbReference>
<keyword evidence="3" id="KW-0804">Transcription</keyword>
<evidence type="ECO:0000256" key="3">
    <source>
        <dbReference type="ARBA" id="ARBA00023163"/>
    </source>
</evidence>
<dbReference type="Pfam" id="PF12833">
    <property type="entry name" value="HTH_18"/>
    <property type="match status" value="1"/>
</dbReference>
<dbReference type="InterPro" id="IPR037923">
    <property type="entry name" value="HTH-like"/>
</dbReference>
<dbReference type="GO" id="GO:0043565">
    <property type="term" value="F:sequence-specific DNA binding"/>
    <property type="evidence" value="ECO:0007669"/>
    <property type="project" value="InterPro"/>
</dbReference>
<dbReference type="AlphaFoldDB" id="A0A5R8K8Q3"/>
<accession>A0A5R8K8Q3</accession>
<name>A0A5R8K8Q3_9BACT</name>
<gene>
    <name evidence="5" type="ORF">FEM03_21265</name>
</gene>
<keyword evidence="1" id="KW-0805">Transcription regulation</keyword>
<sequence>MEKNPVLPTKEITINGPRTQRWTLQGDDCSELATHGIARLGIDHAFSPYCRVRLRPTGSFFLACLEGEGSMLLEGHWERIKPGSLCLAPPRVLNALHAEPPQKWTFAWIRYEEPPWTKPLVGAASPLRLTQGAEDLGRMIQGLRAEWLSDKDPAQIHHWLSLIHGYIRRLVTPWRSSSRIAELWQLVARDLTIDWKLNSLAEQSHISAEHLRRLCLRELGRTPMEHITYMRIQKAKELLETTDEKLEAIAPQVGYHSATVFSRAFIRCVGMSPTTYRSGTNSVY</sequence>
<comment type="caution">
    <text evidence="5">The sequence shown here is derived from an EMBL/GenBank/DDBJ whole genome shotgun (WGS) entry which is preliminary data.</text>
</comment>
<dbReference type="InterPro" id="IPR003313">
    <property type="entry name" value="AraC-bd"/>
</dbReference>
<dbReference type="InterPro" id="IPR009057">
    <property type="entry name" value="Homeodomain-like_sf"/>
</dbReference>
<dbReference type="GO" id="GO:0003700">
    <property type="term" value="F:DNA-binding transcription factor activity"/>
    <property type="evidence" value="ECO:0007669"/>
    <property type="project" value="InterPro"/>
</dbReference>
<reference evidence="5 6" key="1">
    <citation type="submission" date="2019-05" db="EMBL/GenBank/DDBJ databases">
        <title>Verrucobacter flavum gen. nov., sp. nov. a new member of the family Verrucomicrobiaceae.</title>
        <authorList>
            <person name="Szuroczki S."/>
            <person name="Abbaszade G."/>
            <person name="Szabo A."/>
            <person name="Felfoldi T."/>
            <person name="Schumann P."/>
            <person name="Boka K."/>
            <person name="Keki Z."/>
            <person name="Toumi M."/>
            <person name="Toth E."/>
        </authorList>
    </citation>
    <scope>NUCLEOTIDE SEQUENCE [LARGE SCALE GENOMIC DNA]</scope>
    <source>
        <strain evidence="5 6">MG-N-17</strain>
    </source>
</reference>
<feature type="domain" description="HTH araC/xylS-type" evidence="4">
    <location>
        <begin position="181"/>
        <end position="279"/>
    </location>
</feature>
<dbReference type="RefSeq" id="WP_138088326.1">
    <property type="nucleotide sequence ID" value="NZ_VAUV01000020.1"/>
</dbReference>
<evidence type="ECO:0000313" key="6">
    <source>
        <dbReference type="Proteomes" id="UP000306196"/>
    </source>
</evidence>
<dbReference type="Pfam" id="PF02311">
    <property type="entry name" value="AraC_binding"/>
    <property type="match status" value="1"/>
</dbReference>
<evidence type="ECO:0000256" key="2">
    <source>
        <dbReference type="ARBA" id="ARBA00023125"/>
    </source>
</evidence>
<keyword evidence="6" id="KW-1185">Reference proteome</keyword>
<dbReference type="OrthoDB" id="9813413at2"/>
<dbReference type="SUPFAM" id="SSF46689">
    <property type="entry name" value="Homeodomain-like"/>
    <property type="match status" value="1"/>
</dbReference>
<protein>
    <submittedName>
        <fullName evidence="5">Helix-turn-helix domain-containing protein</fullName>
    </submittedName>
</protein>
<evidence type="ECO:0000259" key="4">
    <source>
        <dbReference type="PROSITE" id="PS01124"/>
    </source>
</evidence>
<dbReference type="PROSITE" id="PS01124">
    <property type="entry name" value="HTH_ARAC_FAMILY_2"/>
    <property type="match status" value="1"/>
</dbReference>
<dbReference type="SMART" id="SM00342">
    <property type="entry name" value="HTH_ARAC"/>
    <property type="match status" value="1"/>
</dbReference>